<feature type="domain" description="PAC" evidence="2">
    <location>
        <begin position="353"/>
        <end position="405"/>
    </location>
</feature>
<name>A0A1J5S2M1_9ZZZZ</name>
<feature type="domain" description="CBS" evidence="5">
    <location>
        <begin position="78"/>
        <end position="134"/>
    </location>
</feature>
<comment type="caution">
    <text evidence="6">The sequence shown here is derived from an EMBL/GenBank/DDBJ whole genome shotgun (WGS) entry which is preliminary data.</text>
</comment>
<dbReference type="Pfam" id="PF13426">
    <property type="entry name" value="PAS_9"/>
    <property type="match status" value="1"/>
</dbReference>
<evidence type="ECO:0000313" key="6">
    <source>
        <dbReference type="EMBL" id="OIQ98399.1"/>
    </source>
</evidence>
<dbReference type="SMART" id="SM00052">
    <property type="entry name" value="EAL"/>
    <property type="match status" value="1"/>
</dbReference>
<dbReference type="SUPFAM" id="SSF141868">
    <property type="entry name" value="EAL domain-like"/>
    <property type="match status" value="1"/>
</dbReference>
<dbReference type="PROSITE" id="PS51371">
    <property type="entry name" value="CBS"/>
    <property type="match status" value="4"/>
</dbReference>
<dbReference type="SMART" id="SM00267">
    <property type="entry name" value="GGDEF"/>
    <property type="match status" value="1"/>
</dbReference>
<dbReference type="FunFam" id="3.30.70.270:FF:000001">
    <property type="entry name" value="Diguanylate cyclase domain protein"/>
    <property type="match status" value="1"/>
</dbReference>
<dbReference type="Pfam" id="PF00563">
    <property type="entry name" value="EAL"/>
    <property type="match status" value="1"/>
</dbReference>
<evidence type="ECO:0000259" key="5">
    <source>
        <dbReference type="PROSITE" id="PS51371"/>
    </source>
</evidence>
<dbReference type="Pfam" id="PF00571">
    <property type="entry name" value="CBS"/>
    <property type="match status" value="4"/>
</dbReference>
<dbReference type="EC" id="3.1.4.52" evidence="6"/>
<dbReference type="CDD" id="cd01949">
    <property type="entry name" value="GGDEF"/>
    <property type="match status" value="1"/>
</dbReference>
<evidence type="ECO:0000259" key="1">
    <source>
        <dbReference type="PROSITE" id="PS50112"/>
    </source>
</evidence>
<organism evidence="6">
    <name type="scientific">mine drainage metagenome</name>
    <dbReference type="NCBI Taxonomy" id="410659"/>
    <lineage>
        <taxon>unclassified sequences</taxon>
        <taxon>metagenomes</taxon>
        <taxon>ecological metagenomes</taxon>
    </lineage>
</organism>
<feature type="domain" description="CBS" evidence="5">
    <location>
        <begin position="205"/>
        <end position="261"/>
    </location>
</feature>
<feature type="domain" description="GGDEF" evidence="4">
    <location>
        <begin position="437"/>
        <end position="570"/>
    </location>
</feature>
<dbReference type="SUPFAM" id="SSF55785">
    <property type="entry name" value="PYP-like sensor domain (PAS domain)"/>
    <property type="match status" value="1"/>
</dbReference>
<dbReference type="SMART" id="SM00116">
    <property type="entry name" value="CBS"/>
    <property type="match status" value="4"/>
</dbReference>
<dbReference type="InterPro" id="IPR000160">
    <property type="entry name" value="GGDEF_dom"/>
</dbReference>
<dbReference type="PANTHER" id="PTHR44757:SF2">
    <property type="entry name" value="BIOFILM ARCHITECTURE MAINTENANCE PROTEIN MBAA"/>
    <property type="match status" value="1"/>
</dbReference>
<protein>
    <submittedName>
        <fullName evidence="6">Cyclic di-GMP phosphodiesterase Gmr</fullName>
        <ecNumber evidence="6">3.1.4.52</ecNumber>
    </submittedName>
</protein>
<dbReference type="SMART" id="SM00086">
    <property type="entry name" value="PAC"/>
    <property type="match status" value="1"/>
</dbReference>
<dbReference type="InterPro" id="IPR035919">
    <property type="entry name" value="EAL_sf"/>
</dbReference>
<dbReference type="NCBIfam" id="TIGR00254">
    <property type="entry name" value="GGDEF"/>
    <property type="match status" value="1"/>
</dbReference>
<dbReference type="Gene3D" id="3.30.70.270">
    <property type="match status" value="1"/>
</dbReference>
<dbReference type="CDD" id="cd00130">
    <property type="entry name" value="PAS"/>
    <property type="match status" value="1"/>
</dbReference>
<dbReference type="InterPro" id="IPR035965">
    <property type="entry name" value="PAS-like_dom_sf"/>
</dbReference>
<dbReference type="InterPro" id="IPR029787">
    <property type="entry name" value="Nucleotide_cyclase"/>
</dbReference>
<dbReference type="PROSITE" id="PS50113">
    <property type="entry name" value="PAC"/>
    <property type="match status" value="1"/>
</dbReference>
<dbReference type="InterPro" id="IPR052155">
    <property type="entry name" value="Biofilm_reg_signaling"/>
</dbReference>
<dbReference type="Pfam" id="PF00990">
    <property type="entry name" value="GGDEF"/>
    <property type="match status" value="1"/>
</dbReference>
<dbReference type="SMART" id="SM00091">
    <property type="entry name" value="PAS"/>
    <property type="match status" value="1"/>
</dbReference>
<dbReference type="GO" id="GO:0071111">
    <property type="term" value="F:cyclic-guanylate-specific phosphodiesterase activity"/>
    <property type="evidence" value="ECO:0007669"/>
    <property type="project" value="UniProtKB-EC"/>
</dbReference>
<sequence>MQTDAPPRSVGDILSNRLLRCAPDVSVAEAAGLMRAQRCSSVVVVENGRAIGIWTERDALKLDLSADGAFDTPLVQVMSRHVKSIGRDMLVSEAGLRFKRDKIRHLLVVDDDDAPIGMLSQTDVILNHGVEHYLTFRDVRSVMSQTLVQLDAGLPLCEAMRRMRAENCEAAIVTSPAWDGAGIVTERDVVRMIAERRQGAVGEAASRPVVAVPPSFTLLAARDLFTQYGFRHLAVRADDGTFLGLLSFSDILSILQYEYAVQINAALRERDEALVRSRRDLNLARQVIEASLDGVMIVNEDGLVDYVNPAFTRLTGYAATEILGRNPRLLQSGLHDAGFYDGMWQALRERGYWMGEVWNRRKDGEIYAEWLTINTIRDHNGRITKYSGTFSDITEKKNDEERVRSLAYSDSLTQLPNRRLFSDRLEQGIAAAHRNGGQMAVMFLDLDLFKRINDSLGHDVGDMVLVCVAQRLQDCLREGDTVARLGGDEFAILLPTLQDPADAARLAERLIEAMRHPIPAAGHSLRVTTSIGIALYPEDATTPDGLLKCADQAMYQSKEVGRNRFHLYSATSNNQAAERLSAEHSLRQALARGEFHLAYQVKVEMTSGDVSGVEALVRWTHPERGEVPPGEFIPLAERLGLMPALGEWILRTACRQGRAWLERGLPPVRLAVNLSPQQVVDPAFPPAVAAILAESGFPPELLELELTERALIDHPAETGRVLRALHASGPRLVLDDFGSSPSSLVSLSHLPIQAVKVDQGFVDGLGQAFADRDLVAAIVRLAHALGITAVAEGVERPAQVAALKEAGCDEIQGYLISRAVPPEKIDGLFAQPLLAVN</sequence>
<proteinExistence type="predicted"/>
<dbReference type="InterPro" id="IPR043128">
    <property type="entry name" value="Rev_trsase/Diguanyl_cyclase"/>
</dbReference>
<dbReference type="CDD" id="cd01948">
    <property type="entry name" value="EAL"/>
    <property type="match status" value="1"/>
</dbReference>
<dbReference type="InterPro" id="IPR001610">
    <property type="entry name" value="PAC"/>
</dbReference>
<dbReference type="Gene3D" id="3.10.580.10">
    <property type="entry name" value="CBS-domain"/>
    <property type="match status" value="2"/>
</dbReference>
<dbReference type="Gene3D" id="3.30.450.20">
    <property type="entry name" value="PAS domain"/>
    <property type="match status" value="1"/>
</dbReference>
<dbReference type="InterPro" id="IPR000014">
    <property type="entry name" value="PAS"/>
</dbReference>
<dbReference type="PROSITE" id="PS50112">
    <property type="entry name" value="PAS"/>
    <property type="match status" value="1"/>
</dbReference>
<dbReference type="PANTHER" id="PTHR44757">
    <property type="entry name" value="DIGUANYLATE CYCLASE DGCP"/>
    <property type="match status" value="1"/>
</dbReference>
<dbReference type="InterPro" id="IPR046342">
    <property type="entry name" value="CBS_dom_sf"/>
</dbReference>
<dbReference type="PROSITE" id="PS50887">
    <property type="entry name" value="GGDEF"/>
    <property type="match status" value="1"/>
</dbReference>
<accession>A0A1J5S2M1</accession>
<evidence type="ECO:0000259" key="3">
    <source>
        <dbReference type="PROSITE" id="PS50883"/>
    </source>
</evidence>
<dbReference type="NCBIfam" id="TIGR00229">
    <property type="entry name" value="sensory_box"/>
    <property type="match status" value="1"/>
</dbReference>
<dbReference type="Gene3D" id="3.20.20.450">
    <property type="entry name" value="EAL domain"/>
    <property type="match status" value="1"/>
</dbReference>
<dbReference type="PROSITE" id="PS50883">
    <property type="entry name" value="EAL"/>
    <property type="match status" value="1"/>
</dbReference>
<keyword evidence="6" id="KW-0378">Hydrolase</keyword>
<feature type="domain" description="CBS" evidence="5">
    <location>
        <begin position="14"/>
        <end position="72"/>
    </location>
</feature>
<dbReference type="SUPFAM" id="SSF55073">
    <property type="entry name" value="Nucleotide cyclase"/>
    <property type="match status" value="1"/>
</dbReference>
<dbReference type="SUPFAM" id="SSF54631">
    <property type="entry name" value="CBS-domain pair"/>
    <property type="match status" value="2"/>
</dbReference>
<gene>
    <name evidence="6" type="primary">gmr_109</name>
    <name evidence="6" type="ORF">GALL_195240</name>
</gene>
<feature type="domain" description="CBS" evidence="5">
    <location>
        <begin position="143"/>
        <end position="201"/>
    </location>
</feature>
<dbReference type="InterPro" id="IPR001633">
    <property type="entry name" value="EAL_dom"/>
</dbReference>
<dbReference type="AlphaFoldDB" id="A0A1J5S2M1"/>
<feature type="domain" description="PAS" evidence="1">
    <location>
        <begin position="280"/>
        <end position="326"/>
    </location>
</feature>
<evidence type="ECO:0000259" key="2">
    <source>
        <dbReference type="PROSITE" id="PS50113"/>
    </source>
</evidence>
<dbReference type="InterPro" id="IPR000700">
    <property type="entry name" value="PAS-assoc_C"/>
</dbReference>
<dbReference type="EMBL" id="MLJW01000119">
    <property type="protein sequence ID" value="OIQ98399.1"/>
    <property type="molecule type" value="Genomic_DNA"/>
</dbReference>
<reference evidence="6" key="1">
    <citation type="submission" date="2016-10" db="EMBL/GenBank/DDBJ databases">
        <title>Sequence of Gallionella enrichment culture.</title>
        <authorList>
            <person name="Poehlein A."/>
            <person name="Muehling M."/>
            <person name="Daniel R."/>
        </authorList>
    </citation>
    <scope>NUCLEOTIDE SEQUENCE</scope>
</reference>
<evidence type="ECO:0000259" key="4">
    <source>
        <dbReference type="PROSITE" id="PS50887"/>
    </source>
</evidence>
<dbReference type="InterPro" id="IPR000644">
    <property type="entry name" value="CBS_dom"/>
</dbReference>
<feature type="domain" description="EAL" evidence="3">
    <location>
        <begin position="579"/>
        <end position="833"/>
    </location>
</feature>
<dbReference type="CDD" id="cd09833">
    <property type="entry name" value="CBS_pair_GGDEF_PAS_repeat1"/>
    <property type="match status" value="1"/>
</dbReference>